<evidence type="ECO:0000313" key="13">
    <source>
        <dbReference type="Proteomes" id="UP000319502"/>
    </source>
</evidence>
<evidence type="ECO:0000313" key="10">
    <source>
        <dbReference type="EMBL" id="TVO50914.1"/>
    </source>
</evidence>
<keyword evidence="4 7" id="KW-0408">Iron</keyword>
<evidence type="ECO:0000256" key="1">
    <source>
        <dbReference type="ARBA" id="ARBA00022485"/>
    </source>
</evidence>
<keyword evidence="13" id="KW-1185">Reference proteome</keyword>
<evidence type="ECO:0000256" key="7">
    <source>
        <dbReference type="HAMAP-Rule" id="MF_00159"/>
    </source>
</evidence>
<comment type="cofactor">
    <cofactor evidence="7">
        <name>[4Fe-4S] cluster</name>
        <dbReference type="ChEBI" id="CHEBI:49883"/>
    </cofactor>
    <text evidence="7">Binds 1 [4Fe-4S] cluster.</text>
</comment>
<dbReference type="EC" id="1.17.7.3" evidence="7"/>
<keyword evidence="5 7" id="KW-0411">Iron-sulfur</keyword>
<feature type="binding site" evidence="7">
    <location>
        <position position="357"/>
    </location>
    <ligand>
        <name>[4Fe-4S] cluster</name>
        <dbReference type="ChEBI" id="CHEBI:49883"/>
    </ligand>
</feature>
<dbReference type="Proteomes" id="UP000319502">
    <property type="component" value="Unassembled WGS sequence"/>
</dbReference>
<dbReference type="GO" id="GO:0046429">
    <property type="term" value="F:4-hydroxy-3-methylbut-2-en-1-yl diphosphate synthase activity (ferredoxin)"/>
    <property type="evidence" value="ECO:0007669"/>
    <property type="project" value="UniProtKB-UniRule"/>
</dbReference>
<proteinExistence type="inferred from homology"/>
<dbReference type="PIRSF" id="PIRSF004640">
    <property type="entry name" value="IspG"/>
    <property type="match status" value="1"/>
</dbReference>
<comment type="similarity">
    <text evidence="7">Belongs to the IspG family.</text>
</comment>
<evidence type="ECO:0000259" key="9">
    <source>
        <dbReference type="Pfam" id="PF26540"/>
    </source>
</evidence>
<evidence type="ECO:0000256" key="3">
    <source>
        <dbReference type="ARBA" id="ARBA00023002"/>
    </source>
</evidence>
<comment type="catalytic activity">
    <reaction evidence="7">
        <text>(2E)-4-hydroxy-3-methylbut-2-enyl diphosphate + oxidized [flavodoxin] + H2O + 2 H(+) = 2-C-methyl-D-erythritol 2,4-cyclic diphosphate + reduced [flavodoxin]</text>
        <dbReference type="Rhea" id="RHEA:43604"/>
        <dbReference type="Rhea" id="RHEA-COMP:10622"/>
        <dbReference type="Rhea" id="RHEA-COMP:10623"/>
        <dbReference type="ChEBI" id="CHEBI:15377"/>
        <dbReference type="ChEBI" id="CHEBI:15378"/>
        <dbReference type="ChEBI" id="CHEBI:57618"/>
        <dbReference type="ChEBI" id="CHEBI:58210"/>
        <dbReference type="ChEBI" id="CHEBI:58483"/>
        <dbReference type="ChEBI" id="CHEBI:128753"/>
        <dbReference type="EC" id="1.17.7.3"/>
    </reaction>
</comment>
<dbReference type="GO" id="GO:0016114">
    <property type="term" value="P:terpenoid biosynthetic process"/>
    <property type="evidence" value="ECO:0007669"/>
    <property type="project" value="InterPro"/>
</dbReference>
<evidence type="ECO:0000256" key="2">
    <source>
        <dbReference type="ARBA" id="ARBA00022723"/>
    </source>
</evidence>
<keyword evidence="6 7" id="KW-0414">Isoprene biosynthesis</keyword>
<dbReference type="HAMAP" id="MF_00159">
    <property type="entry name" value="IspG"/>
    <property type="match status" value="1"/>
</dbReference>
<dbReference type="EMBL" id="VMNI01000014">
    <property type="protein sequence ID" value="TVO74950.1"/>
    <property type="molecule type" value="Genomic_DNA"/>
</dbReference>
<evidence type="ECO:0000256" key="6">
    <source>
        <dbReference type="ARBA" id="ARBA00023229"/>
    </source>
</evidence>
<dbReference type="Pfam" id="PF04551">
    <property type="entry name" value="GcpE"/>
    <property type="match status" value="1"/>
</dbReference>
<gene>
    <name evidence="7 10" type="primary">ispG</name>
    <name evidence="10" type="synonym">gcpE</name>
    <name evidence="11" type="ORF">FHP89_14105</name>
    <name evidence="10" type="ORF">FHP91_20420</name>
</gene>
<protein>
    <recommendedName>
        <fullName evidence="7">4-hydroxy-3-methylbut-2-en-1-yl diphosphate synthase (flavodoxin)</fullName>
        <ecNumber evidence="7">1.17.7.3</ecNumber>
    </recommendedName>
    <alternativeName>
        <fullName evidence="7">1-hydroxy-2-methyl-2-(E)-butenyl 4-diphosphate synthase</fullName>
    </alternativeName>
</protein>
<dbReference type="InterPro" id="IPR004588">
    <property type="entry name" value="IspG_bac-typ"/>
</dbReference>
<dbReference type="AlphaFoldDB" id="A0A557QDH6"/>
<keyword evidence="3 7" id="KW-0560">Oxidoreductase</keyword>
<dbReference type="InterPro" id="IPR016425">
    <property type="entry name" value="IspG_bac"/>
</dbReference>
<feature type="binding site" evidence="7">
    <location>
        <position position="304"/>
    </location>
    <ligand>
        <name>[4Fe-4S] cluster</name>
        <dbReference type="ChEBI" id="CHEBI:49883"/>
    </ligand>
</feature>
<feature type="binding site" evidence="7">
    <location>
        <position position="307"/>
    </location>
    <ligand>
        <name>[4Fe-4S] cluster</name>
        <dbReference type="ChEBI" id="CHEBI:49883"/>
    </ligand>
</feature>
<feature type="binding site" evidence="7">
    <location>
        <position position="350"/>
    </location>
    <ligand>
        <name>[4Fe-4S] cluster</name>
        <dbReference type="ChEBI" id="CHEBI:49883"/>
    </ligand>
</feature>
<keyword evidence="2 7" id="KW-0479">Metal-binding</keyword>
<dbReference type="PANTHER" id="PTHR30454:SF0">
    <property type="entry name" value="4-HYDROXY-3-METHYLBUT-2-EN-1-YL DIPHOSPHATE SYNTHASE (FERREDOXIN), CHLOROPLASTIC"/>
    <property type="match status" value="1"/>
</dbReference>
<dbReference type="OrthoDB" id="9803214at2"/>
<dbReference type="GO" id="GO:0005506">
    <property type="term" value="F:iron ion binding"/>
    <property type="evidence" value="ECO:0007669"/>
    <property type="project" value="InterPro"/>
</dbReference>
<dbReference type="FunFam" id="3.30.413.10:FF:000012">
    <property type="entry name" value="4-hydroxy-3-methylbut-2-en-1-yl diphosphate synthase (flavodoxin)"/>
    <property type="match status" value="1"/>
</dbReference>
<dbReference type="EMBL" id="VMNK01000023">
    <property type="protein sequence ID" value="TVO50914.1"/>
    <property type="molecule type" value="Genomic_DNA"/>
</dbReference>
<dbReference type="NCBIfam" id="TIGR00612">
    <property type="entry name" value="ispG_gcpE"/>
    <property type="match status" value="1"/>
</dbReference>
<evidence type="ECO:0000256" key="4">
    <source>
        <dbReference type="ARBA" id="ARBA00023004"/>
    </source>
</evidence>
<evidence type="ECO:0000259" key="8">
    <source>
        <dbReference type="Pfam" id="PF04551"/>
    </source>
</evidence>
<dbReference type="Gene3D" id="3.30.413.10">
    <property type="entry name" value="Sulfite Reductase Hemoprotein, domain 1"/>
    <property type="match status" value="1"/>
</dbReference>
<sequence>MNGAIDGQAALRRQSRQVRIGKVLVGSDAPVVVQSMTNTDTADAIATAIQVAQLARAGSEMVRITVNNEEAARAVPAIREQLARMNVDVPLVGDFHYNGHKLLTDVPECAEALAKLRINPGNVGAGTKRDPQFASIIEIACKYDKPVRIGVNWGSLDPSVLARIMDENASRKVPLDAGAVMREALVTSALESAAKAESYGLPGDRIILSAKVSSVQDLIAVYRDLARRCDYPLHLGLTEAGMGSKGIVASTAAMGVLLQEGIGDTIRVSLTPEPNGSRTQEVVVAQEILQTMGLRAFTPMVTACPGCGRTTSTFFQELASRIQNHVREQMPLWREQYDGVENMTLAVMGCVVNGPGESKHANVGISLPGTGETPAAPVFVDGQKTVTLRGGNIATEFQAIVDEYVATRYRKKAG</sequence>
<dbReference type="Pfam" id="PF26540">
    <property type="entry name" value="GcpE_C"/>
    <property type="match status" value="1"/>
</dbReference>
<reference evidence="12 13" key="1">
    <citation type="submission" date="2019-07" db="EMBL/GenBank/DDBJ databases">
        <title>The pathways for chlorine oxyanion respiration interact through the shared metabolite chlorate.</title>
        <authorList>
            <person name="Barnum T.P."/>
            <person name="Cheng Y."/>
            <person name="Hill K.A."/>
            <person name="Lucas L.N."/>
            <person name="Carlson H.K."/>
            <person name="Coates J.D."/>
        </authorList>
    </citation>
    <scope>NUCLEOTIDE SEQUENCE [LARGE SCALE GENOMIC DNA]</scope>
    <source>
        <strain evidence="11 12">SFB-1</strain>
        <strain evidence="10 13">SFB-3</strain>
    </source>
</reference>
<dbReference type="InterPro" id="IPR058578">
    <property type="entry name" value="IspG_TIM"/>
</dbReference>
<keyword evidence="1 7" id="KW-0004">4Fe-4S</keyword>
<comment type="caution">
    <text evidence="10">The sequence shown here is derived from an EMBL/GenBank/DDBJ whole genome shotgun (WGS) entry which is preliminary data.</text>
</comment>
<dbReference type="NCBIfam" id="NF001540">
    <property type="entry name" value="PRK00366.1"/>
    <property type="match status" value="1"/>
</dbReference>
<dbReference type="PANTHER" id="PTHR30454">
    <property type="entry name" value="4-HYDROXY-3-METHYLBUT-2-EN-1-YL DIPHOSPHATE SYNTHASE"/>
    <property type="match status" value="1"/>
</dbReference>
<feature type="domain" description="IspG C-terminal" evidence="9">
    <location>
        <begin position="301"/>
        <end position="402"/>
    </location>
</feature>
<accession>A0A557QDH6</accession>
<evidence type="ECO:0000313" key="11">
    <source>
        <dbReference type="EMBL" id="TVO74950.1"/>
    </source>
</evidence>
<dbReference type="InterPro" id="IPR011005">
    <property type="entry name" value="Dihydropteroate_synth-like_sf"/>
</dbReference>
<comment type="function">
    <text evidence="7">Converts 2C-methyl-D-erythritol 2,4-cyclodiphosphate (ME-2,4cPP) into 1-hydroxy-2-methyl-2-(E)-butenyl 4-diphosphate.</text>
</comment>
<dbReference type="Proteomes" id="UP000318349">
    <property type="component" value="Unassembled WGS sequence"/>
</dbReference>
<dbReference type="RefSeq" id="WP_144179087.1">
    <property type="nucleotide sequence ID" value="NZ_VMNK01000023.1"/>
</dbReference>
<evidence type="ECO:0000256" key="5">
    <source>
        <dbReference type="ARBA" id="ARBA00023014"/>
    </source>
</evidence>
<dbReference type="InterPro" id="IPR058579">
    <property type="entry name" value="IspG_C"/>
</dbReference>
<dbReference type="GO" id="GO:0019288">
    <property type="term" value="P:isopentenyl diphosphate biosynthetic process, methylerythritol 4-phosphate pathway"/>
    <property type="evidence" value="ECO:0007669"/>
    <property type="project" value="UniProtKB-UniRule"/>
</dbReference>
<dbReference type="UniPathway" id="UPA00056">
    <property type="reaction ID" value="UER00096"/>
</dbReference>
<organism evidence="10 13">
    <name type="scientific">Denitromonas halophila</name>
    <dbReference type="NCBI Taxonomy" id="1629404"/>
    <lineage>
        <taxon>Bacteria</taxon>
        <taxon>Pseudomonadati</taxon>
        <taxon>Pseudomonadota</taxon>
        <taxon>Betaproteobacteria</taxon>
        <taxon>Rhodocyclales</taxon>
        <taxon>Zoogloeaceae</taxon>
        <taxon>Denitromonas</taxon>
    </lineage>
</organism>
<evidence type="ECO:0000313" key="12">
    <source>
        <dbReference type="Proteomes" id="UP000318349"/>
    </source>
</evidence>
<dbReference type="InterPro" id="IPR045854">
    <property type="entry name" value="NO2/SO3_Rdtase_4Fe4S_sf"/>
</dbReference>
<name>A0A557QDH6_9RHOO</name>
<dbReference type="FunFam" id="3.20.20.20:FF:000001">
    <property type="entry name" value="4-hydroxy-3-methylbut-2-en-1-yl diphosphate synthase (flavodoxin)"/>
    <property type="match status" value="1"/>
</dbReference>
<comment type="pathway">
    <text evidence="7">Isoprenoid biosynthesis; isopentenyl diphosphate biosynthesis via DXP pathway; isopentenyl diphosphate from 1-deoxy-D-xylulose 5-phosphate: step 5/6.</text>
</comment>
<dbReference type="GO" id="GO:0141197">
    <property type="term" value="F:4-hydroxy-3-methylbut-2-enyl-diphosphate synthase activity (flavodoxin)"/>
    <property type="evidence" value="ECO:0007669"/>
    <property type="project" value="UniProtKB-EC"/>
</dbReference>
<dbReference type="GO" id="GO:0051539">
    <property type="term" value="F:4 iron, 4 sulfur cluster binding"/>
    <property type="evidence" value="ECO:0007669"/>
    <property type="project" value="UniProtKB-UniRule"/>
</dbReference>
<dbReference type="Gene3D" id="3.20.20.20">
    <property type="entry name" value="Dihydropteroate synthase-like"/>
    <property type="match status" value="1"/>
</dbReference>
<feature type="domain" description="IspG TIM-barrel" evidence="8">
    <location>
        <begin position="15"/>
        <end position="285"/>
    </location>
</feature>